<accession>Q87GJ9</accession>
<dbReference type="HOGENOM" id="CLU_3123943_0_0_6"/>
<evidence type="ECO:0000313" key="2">
    <source>
        <dbReference type="Proteomes" id="UP000002493"/>
    </source>
</evidence>
<dbReference type="EMBL" id="BA000032">
    <property type="protein sequence ID" value="BAC62660.1"/>
    <property type="molecule type" value="Genomic_DNA"/>
</dbReference>
<evidence type="ECO:0000313" key="1">
    <source>
        <dbReference type="EMBL" id="BAC62660.1"/>
    </source>
</evidence>
<dbReference type="KEGG" id="vpa:VPA1317"/>
<proteinExistence type="predicted"/>
<dbReference type="Proteomes" id="UP000002493">
    <property type="component" value="Chromosome 2"/>
</dbReference>
<name>Q87GJ9_VIBPA</name>
<organism evidence="1 2">
    <name type="scientific">Vibrio parahaemolyticus serotype O3:K6 (strain RIMD 2210633)</name>
    <dbReference type="NCBI Taxonomy" id="223926"/>
    <lineage>
        <taxon>Bacteria</taxon>
        <taxon>Pseudomonadati</taxon>
        <taxon>Pseudomonadota</taxon>
        <taxon>Gammaproteobacteria</taxon>
        <taxon>Vibrionales</taxon>
        <taxon>Vibrionaceae</taxon>
        <taxon>Vibrio</taxon>
    </lineage>
</organism>
<gene>
    <name evidence="1" type="ordered locus">VPA1317</name>
</gene>
<protein>
    <submittedName>
        <fullName evidence="1">Uncharacterized protein</fullName>
    </submittedName>
</protein>
<reference evidence="1 2" key="1">
    <citation type="journal article" date="2003" name="Lancet">
        <title>Genome sequence of Vibrio parahaemolyticus: a pathogenic mechanism distinct from that of V. cholerae.</title>
        <authorList>
            <person name="Makino K."/>
            <person name="Oshima K."/>
            <person name="Kurokawa K."/>
            <person name="Yokoyama K."/>
            <person name="Uda T."/>
            <person name="Tagomori K."/>
            <person name="Iijima Y."/>
            <person name="Najima M."/>
            <person name="Nakano M."/>
            <person name="Yamashita A."/>
            <person name="Kubota Y."/>
            <person name="Kimura S."/>
            <person name="Yasunaga T."/>
            <person name="Honda T."/>
            <person name="Shinagawa H."/>
            <person name="Hattori M."/>
            <person name="Iida T."/>
        </authorList>
    </citation>
    <scope>NUCLEOTIDE SEQUENCE [LARGE SCALE GENOMIC DNA]</scope>
    <source>
        <strain evidence="2">RIMD 2210633</strain>
    </source>
</reference>
<sequence>MNQLMQRISVCQSRLNEGEVIEYLVFTLLIIKHHVVPDFKLCFTGCAVSF</sequence>
<dbReference type="AlphaFoldDB" id="Q87GJ9"/>